<reference evidence="3 4" key="1">
    <citation type="submission" date="2020-08" db="EMBL/GenBank/DDBJ databases">
        <title>Genome public.</title>
        <authorList>
            <person name="Liu C."/>
            <person name="Sun Q."/>
        </authorList>
    </citation>
    <scope>NUCLEOTIDE SEQUENCE [LARGE SCALE GENOMIC DNA]</scope>
    <source>
        <strain evidence="3 4">BX10</strain>
    </source>
</reference>
<dbReference type="CDD" id="cd06259">
    <property type="entry name" value="YdcF-like"/>
    <property type="match status" value="1"/>
</dbReference>
<dbReference type="Proteomes" id="UP000647491">
    <property type="component" value="Unassembled WGS sequence"/>
</dbReference>
<dbReference type="RefSeq" id="WP_262427512.1">
    <property type="nucleotide sequence ID" value="NZ_JACRTJ010000018.1"/>
</dbReference>
<name>A0ABR7NST2_9FIRM</name>
<accession>A0ABR7NST2</accession>
<feature type="transmembrane region" description="Helical" evidence="1">
    <location>
        <begin position="63"/>
        <end position="88"/>
    </location>
</feature>
<evidence type="ECO:0000256" key="1">
    <source>
        <dbReference type="SAM" id="Phobius"/>
    </source>
</evidence>
<feature type="transmembrane region" description="Helical" evidence="1">
    <location>
        <begin position="5"/>
        <end position="25"/>
    </location>
</feature>
<organism evidence="3 4">
    <name type="scientific">Enterocloster hominis</name>
    <name type="common">ex Liu et al. 2021</name>
    <dbReference type="NCBI Taxonomy" id="2763663"/>
    <lineage>
        <taxon>Bacteria</taxon>
        <taxon>Bacillati</taxon>
        <taxon>Bacillota</taxon>
        <taxon>Clostridia</taxon>
        <taxon>Lachnospirales</taxon>
        <taxon>Lachnospiraceae</taxon>
        <taxon>Enterocloster</taxon>
    </lineage>
</organism>
<comment type="caution">
    <text evidence="3">The sequence shown here is derived from an EMBL/GenBank/DDBJ whole genome shotgun (WGS) entry which is preliminary data.</text>
</comment>
<evidence type="ECO:0000259" key="2">
    <source>
        <dbReference type="Pfam" id="PF02698"/>
    </source>
</evidence>
<dbReference type="Pfam" id="PF02698">
    <property type="entry name" value="DUF218"/>
    <property type="match status" value="1"/>
</dbReference>
<dbReference type="PANTHER" id="PTHR30336:SF4">
    <property type="entry name" value="ENVELOPE BIOGENESIS FACTOR ELYC"/>
    <property type="match status" value="1"/>
</dbReference>
<dbReference type="PANTHER" id="PTHR30336">
    <property type="entry name" value="INNER MEMBRANE PROTEIN, PROBABLE PERMEASE"/>
    <property type="match status" value="1"/>
</dbReference>
<proteinExistence type="predicted"/>
<protein>
    <submittedName>
        <fullName evidence="3">YdcF family protein</fullName>
    </submittedName>
</protein>
<feature type="transmembrane region" description="Helical" evidence="1">
    <location>
        <begin position="31"/>
        <end position="51"/>
    </location>
</feature>
<keyword evidence="1" id="KW-0812">Transmembrane</keyword>
<evidence type="ECO:0000313" key="3">
    <source>
        <dbReference type="EMBL" id="MBC8599195.1"/>
    </source>
</evidence>
<sequence>MEFLFWFFGVFCLTYYGVIVCYSGPSTSFAPIWLVLSACLFIIATVVHFYDRFRDRISLRLEVSAVTALTAIFVVFVCVEIAMGVNFFSLDKQSADYVIVLGAQVRGKTLSRTLEYRLEKALEYARVHPNTVLVLSGGQGAGEEMTEAEAMYEYLKAHGIPESQMLLEEQSASTYENLVYSKLLIQEREAKRRQTIRDVMAASGYLSPPDEEVSIRVGIITSNFHVLRAKAIARKTGIPGITGIAAKSDPVLFLHFSVRECFAILKDKFVGNM</sequence>
<dbReference type="Gene3D" id="3.40.50.620">
    <property type="entry name" value="HUPs"/>
    <property type="match status" value="1"/>
</dbReference>
<dbReference type="EMBL" id="JACRTJ010000018">
    <property type="protein sequence ID" value="MBC8599195.1"/>
    <property type="molecule type" value="Genomic_DNA"/>
</dbReference>
<dbReference type="InterPro" id="IPR003848">
    <property type="entry name" value="DUF218"/>
</dbReference>
<keyword evidence="1" id="KW-1133">Transmembrane helix</keyword>
<keyword evidence="4" id="KW-1185">Reference proteome</keyword>
<gene>
    <name evidence="3" type="ORF">H8708_08125</name>
</gene>
<evidence type="ECO:0000313" key="4">
    <source>
        <dbReference type="Proteomes" id="UP000647491"/>
    </source>
</evidence>
<feature type="domain" description="DUF218" evidence="2">
    <location>
        <begin position="96"/>
        <end position="241"/>
    </location>
</feature>
<dbReference type="InterPro" id="IPR014729">
    <property type="entry name" value="Rossmann-like_a/b/a_fold"/>
</dbReference>
<keyword evidence="1" id="KW-0472">Membrane</keyword>
<dbReference type="InterPro" id="IPR051599">
    <property type="entry name" value="Cell_Envelope_Assoc"/>
</dbReference>